<protein>
    <submittedName>
        <fullName evidence="1">Uncharacterized protein</fullName>
    </submittedName>
</protein>
<sequence>LEWFIVINSAAKNIQVCFSYDTDWHHLCSKKCFTTHLGHLSTYFLTESVVKVLRKILLIIQSIFNAGEKEKHLLKQPLRYCRGNLGEILAFQSQKRNKTNKFN</sequence>
<reference evidence="1" key="2">
    <citation type="submission" date="2016-06" db="EMBL/GenBank/DDBJ databases">
        <title>The genome of a short-lived fish provides insights into sex chromosome evolution and the genetic control of aging.</title>
        <authorList>
            <person name="Reichwald K."/>
            <person name="Felder M."/>
            <person name="Petzold A."/>
            <person name="Koch P."/>
            <person name="Groth M."/>
            <person name="Platzer M."/>
        </authorList>
    </citation>
    <scope>NUCLEOTIDE SEQUENCE</scope>
    <source>
        <tissue evidence="1">Brain</tissue>
    </source>
</reference>
<reference evidence="1" key="1">
    <citation type="submission" date="2016-05" db="EMBL/GenBank/DDBJ databases">
        <authorList>
            <person name="Lavstsen T."/>
            <person name="Jespersen J.S."/>
        </authorList>
    </citation>
    <scope>NUCLEOTIDE SEQUENCE</scope>
    <source>
        <tissue evidence="1">Brain</tissue>
    </source>
</reference>
<feature type="non-terminal residue" evidence="1">
    <location>
        <position position="1"/>
    </location>
</feature>
<organism evidence="1">
    <name type="scientific">Nothobranchius kuhntae</name>
    <name type="common">Beira killifish</name>
    <dbReference type="NCBI Taxonomy" id="321403"/>
    <lineage>
        <taxon>Eukaryota</taxon>
        <taxon>Metazoa</taxon>
        <taxon>Chordata</taxon>
        <taxon>Craniata</taxon>
        <taxon>Vertebrata</taxon>
        <taxon>Euteleostomi</taxon>
        <taxon>Actinopterygii</taxon>
        <taxon>Neopterygii</taxon>
        <taxon>Teleostei</taxon>
        <taxon>Neoteleostei</taxon>
        <taxon>Acanthomorphata</taxon>
        <taxon>Ovalentaria</taxon>
        <taxon>Atherinomorphae</taxon>
        <taxon>Cyprinodontiformes</taxon>
        <taxon>Nothobranchiidae</taxon>
        <taxon>Nothobranchius</taxon>
    </lineage>
</organism>
<dbReference type="AlphaFoldDB" id="A0A1A8KD36"/>
<evidence type="ECO:0000313" key="1">
    <source>
        <dbReference type="EMBL" id="SBR30242.1"/>
    </source>
</evidence>
<dbReference type="EMBL" id="HAEE01010192">
    <property type="protein sequence ID" value="SBR30242.1"/>
    <property type="molecule type" value="Transcribed_RNA"/>
</dbReference>
<gene>
    <name evidence="1" type="primary">Nfu_g_1_014401</name>
</gene>
<accession>A0A1A8KD36</accession>
<proteinExistence type="predicted"/>
<feature type="non-terminal residue" evidence="1">
    <location>
        <position position="103"/>
    </location>
</feature>
<name>A0A1A8KD36_NOTKU</name>